<feature type="transmembrane region" description="Helical" evidence="6">
    <location>
        <begin position="147"/>
        <end position="165"/>
    </location>
</feature>
<evidence type="ECO:0000256" key="3">
    <source>
        <dbReference type="ARBA" id="ARBA00022692"/>
    </source>
</evidence>
<dbReference type="NCBIfam" id="TIGR00797">
    <property type="entry name" value="matE"/>
    <property type="match status" value="1"/>
</dbReference>
<feature type="transmembrane region" description="Helical" evidence="6">
    <location>
        <begin position="244"/>
        <end position="266"/>
    </location>
</feature>
<evidence type="ECO:0000313" key="8">
    <source>
        <dbReference type="Proteomes" id="UP000297475"/>
    </source>
</evidence>
<accession>A0A4Z0WCH6</accession>
<dbReference type="InterPro" id="IPR002528">
    <property type="entry name" value="MATE_fam"/>
</dbReference>
<evidence type="ECO:0000256" key="6">
    <source>
        <dbReference type="SAM" id="Phobius"/>
    </source>
</evidence>
<dbReference type="PANTHER" id="PTHR42893">
    <property type="entry name" value="PROTEIN DETOXIFICATION 44, CHLOROPLASTIC-RELATED"/>
    <property type="match status" value="1"/>
</dbReference>
<evidence type="ECO:0000256" key="5">
    <source>
        <dbReference type="ARBA" id="ARBA00023136"/>
    </source>
</evidence>
<dbReference type="OrthoDB" id="9789527at2"/>
<feature type="transmembrane region" description="Helical" evidence="6">
    <location>
        <begin position="421"/>
        <end position="441"/>
    </location>
</feature>
<keyword evidence="8" id="KW-1185">Reference proteome</keyword>
<dbReference type="GO" id="GO:0042910">
    <property type="term" value="F:xenobiotic transmembrane transporter activity"/>
    <property type="evidence" value="ECO:0007669"/>
    <property type="project" value="InterPro"/>
</dbReference>
<dbReference type="AlphaFoldDB" id="A0A4Z0WCH6"/>
<keyword evidence="3 6" id="KW-0812">Transmembrane</keyword>
<feature type="transmembrane region" description="Helical" evidence="6">
    <location>
        <begin position="52"/>
        <end position="71"/>
    </location>
</feature>
<name>A0A4Z0WCH6_9GAMM</name>
<dbReference type="EMBL" id="SRMF01000008">
    <property type="protein sequence ID" value="TGG91513.1"/>
    <property type="molecule type" value="Genomic_DNA"/>
</dbReference>
<dbReference type="CDD" id="cd13136">
    <property type="entry name" value="MATE_DinF_like"/>
    <property type="match status" value="1"/>
</dbReference>
<feature type="transmembrane region" description="Helical" evidence="6">
    <location>
        <begin position="201"/>
        <end position="223"/>
    </location>
</feature>
<feature type="transmembrane region" description="Helical" evidence="6">
    <location>
        <begin position="105"/>
        <end position="127"/>
    </location>
</feature>
<dbReference type="Proteomes" id="UP000297475">
    <property type="component" value="Unassembled WGS sequence"/>
</dbReference>
<dbReference type="PANTHER" id="PTHR42893:SF46">
    <property type="entry name" value="PROTEIN DETOXIFICATION 44, CHLOROPLASTIC"/>
    <property type="match status" value="1"/>
</dbReference>
<evidence type="ECO:0000256" key="2">
    <source>
        <dbReference type="ARBA" id="ARBA00010199"/>
    </source>
</evidence>
<feature type="transmembrane region" description="Helical" evidence="6">
    <location>
        <begin position="278"/>
        <end position="301"/>
    </location>
</feature>
<dbReference type="GO" id="GO:0015297">
    <property type="term" value="F:antiporter activity"/>
    <property type="evidence" value="ECO:0007669"/>
    <property type="project" value="InterPro"/>
</dbReference>
<comment type="caution">
    <text evidence="7">The sequence shown here is derived from an EMBL/GenBank/DDBJ whole genome shotgun (WGS) entry which is preliminary data.</text>
</comment>
<evidence type="ECO:0000256" key="4">
    <source>
        <dbReference type="ARBA" id="ARBA00022989"/>
    </source>
</evidence>
<gene>
    <name evidence="7" type="ORF">E4656_15905</name>
</gene>
<feature type="transmembrane region" description="Helical" evidence="6">
    <location>
        <begin position="172"/>
        <end position="195"/>
    </location>
</feature>
<keyword evidence="4 6" id="KW-1133">Transmembrane helix</keyword>
<comment type="similarity">
    <text evidence="2">Belongs to the multi antimicrobial extrusion (MATE) (TC 2.A.66.1) family.</text>
</comment>
<dbReference type="Pfam" id="PF01554">
    <property type="entry name" value="MatE"/>
    <property type="match status" value="2"/>
</dbReference>
<proteinExistence type="inferred from homology"/>
<comment type="subcellular location">
    <subcellularLocation>
        <location evidence="1">Membrane</location>
        <topology evidence="1">Multi-pass membrane protein</topology>
    </subcellularLocation>
</comment>
<organism evidence="7 8">
    <name type="scientific">Natronospirillum operosum</name>
    <dbReference type="NCBI Taxonomy" id="2759953"/>
    <lineage>
        <taxon>Bacteria</taxon>
        <taxon>Pseudomonadati</taxon>
        <taxon>Pseudomonadota</taxon>
        <taxon>Gammaproteobacteria</taxon>
        <taxon>Oceanospirillales</taxon>
        <taxon>Natronospirillaceae</taxon>
        <taxon>Natronospirillum</taxon>
    </lineage>
</organism>
<dbReference type="RefSeq" id="WP_135484297.1">
    <property type="nucleotide sequence ID" value="NZ_SRMF01000008.1"/>
</dbReference>
<protein>
    <submittedName>
        <fullName evidence="7">MATE family efflux transporter</fullName>
    </submittedName>
</protein>
<dbReference type="InterPro" id="IPR044644">
    <property type="entry name" value="DinF-like"/>
</dbReference>
<sequence>MAYFACPLRRLFPLTMLGRIWHLSWPLMLANASAPLLGLVDTGLMGHQTDSRYLTAVALGANLFGFVAWGFNLLTMATSGSTAWIFGRSGLAAAGLWLRRLAVWVGGLGVLLVLLSPLLIALGIGFYQPDDSVVAEHIRTYLGIRVWSVPLVLLNLLLAGWCIGVQRTRINLWATLTAQIVNIALSVLLVVGLGWQVAGVAVGSVIGDLCAFLVYACSAWRVLHSQGAHRVSAALSAAIPPLSHYLRLALPLLIRTLTLLFAFNWFARLGLQLGPDVVAANAVLLSFLLVISSLLDGYANAAEALVGQHAGAGRRRRVQQAILGSGLWSAGTALLLTLVFALAAEFLIHLLTDLPGVRAVAIEYAIWLILMPLYTWWAYWLDGVFIGLQWVRAMRNVLLISVFAIYLPLSLLIPITSNHVIWILFAAMMALRSLLMAGLVARRWRHIT</sequence>
<feature type="transmembrane region" description="Helical" evidence="6">
    <location>
        <begin position="20"/>
        <end position="40"/>
    </location>
</feature>
<evidence type="ECO:0000313" key="7">
    <source>
        <dbReference type="EMBL" id="TGG91513.1"/>
    </source>
</evidence>
<feature type="transmembrane region" description="Helical" evidence="6">
    <location>
        <begin position="322"/>
        <end position="344"/>
    </location>
</feature>
<feature type="transmembrane region" description="Helical" evidence="6">
    <location>
        <begin position="397"/>
        <end position="415"/>
    </location>
</feature>
<keyword evidence="5 6" id="KW-0472">Membrane</keyword>
<evidence type="ECO:0000256" key="1">
    <source>
        <dbReference type="ARBA" id="ARBA00004141"/>
    </source>
</evidence>
<reference evidence="7 8" key="1">
    <citation type="submission" date="2019-04" db="EMBL/GenBank/DDBJ databases">
        <title>Natronospirillum operosus gen. nov., sp. nov., a haloalkaliphilic satellite isolated from decaying biomass of laboratory culture of cyanobacterium Geitlerinema sp. and proposal of Natronospirillaceae fam. nov. and Saccharospirillaceae fam. nov.</title>
        <authorList>
            <person name="Kevbrin V."/>
            <person name="Boltyanskaya Y."/>
            <person name="Koziaeva V."/>
            <person name="Grouzdev D.S."/>
            <person name="Park M."/>
            <person name="Cho J."/>
        </authorList>
    </citation>
    <scope>NUCLEOTIDE SEQUENCE [LARGE SCALE GENOMIC DNA]</scope>
    <source>
        <strain evidence="7 8">G-116</strain>
    </source>
</reference>
<dbReference type="GO" id="GO:0005886">
    <property type="term" value="C:plasma membrane"/>
    <property type="evidence" value="ECO:0007669"/>
    <property type="project" value="TreeGrafter"/>
</dbReference>
<feature type="transmembrane region" description="Helical" evidence="6">
    <location>
        <begin position="364"/>
        <end position="385"/>
    </location>
</feature>